<dbReference type="InterPro" id="IPR007527">
    <property type="entry name" value="Znf_SWIM"/>
</dbReference>
<proteinExistence type="predicted"/>
<evidence type="ECO:0000313" key="5">
    <source>
        <dbReference type="Proteomes" id="UP000252189"/>
    </source>
</evidence>
<keyword evidence="1" id="KW-0862">Zinc</keyword>
<dbReference type="GO" id="GO:0008270">
    <property type="term" value="F:zinc ion binding"/>
    <property type="evidence" value="ECO:0007669"/>
    <property type="project" value="UniProtKB-KW"/>
</dbReference>
<name>A0A368NEI7_9EURY</name>
<evidence type="ECO:0000256" key="1">
    <source>
        <dbReference type="PROSITE-ProRule" id="PRU00325"/>
    </source>
</evidence>
<dbReference type="AlphaFoldDB" id="A0A368NEI7"/>
<keyword evidence="1" id="KW-0479">Metal-binding</keyword>
<keyword evidence="5" id="KW-1185">Reference proteome</keyword>
<dbReference type="RefSeq" id="WP_114449298.1">
    <property type="nucleotide sequence ID" value="NZ_QPHM01000001.1"/>
</dbReference>
<dbReference type="OrthoDB" id="189856at2157"/>
<protein>
    <recommendedName>
        <fullName evidence="3">SWIM-type domain-containing protein</fullName>
    </recommendedName>
</protein>
<dbReference type="Proteomes" id="UP000252189">
    <property type="component" value="Unassembled WGS sequence"/>
</dbReference>
<feature type="region of interest" description="Disordered" evidence="2">
    <location>
        <begin position="111"/>
        <end position="133"/>
    </location>
</feature>
<feature type="domain" description="SWIM-type" evidence="3">
    <location>
        <begin position="57"/>
        <end position="97"/>
    </location>
</feature>
<sequence>METNESGIEKTAVEYLNYGEKTAKRAEWECWSFRLVGPLQVLVTNESYGVEKDAHAYVVAVEDVGGVFVPRECECPADRFRDDYDCKHKLALVAVGGQVVMEAAAAFSEKSLGEPTSVEPTPVADGGRPKSPTCECEKLGELQCWSCYQSERKE</sequence>
<evidence type="ECO:0000259" key="3">
    <source>
        <dbReference type="PROSITE" id="PS50966"/>
    </source>
</evidence>
<dbReference type="EMBL" id="QPHM01000001">
    <property type="protein sequence ID" value="RCU47739.1"/>
    <property type="molecule type" value="Genomic_DNA"/>
</dbReference>
<reference evidence="4 5" key="1">
    <citation type="submission" date="2018-07" db="EMBL/GenBank/DDBJ databases">
        <title>Genome sequences of Haloplanus salinus JCM 18368T.</title>
        <authorList>
            <person name="Kim Y.B."/>
            <person name="Roh S.W."/>
        </authorList>
    </citation>
    <scope>NUCLEOTIDE SEQUENCE [LARGE SCALE GENOMIC DNA]</scope>
    <source>
        <strain evidence="4 5">JCM 18368</strain>
    </source>
</reference>
<accession>A0A368NEI7</accession>
<dbReference type="PROSITE" id="PS50966">
    <property type="entry name" value="ZF_SWIM"/>
    <property type="match status" value="1"/>
</dbReference>
<evidence type="ECO:0000313" key="4">
    <source>
        <dbReference type="EMBL" id="RCU47739.1"/>
    </source>
</evidence>
<evidence type="ECO:0000256" key="2">
    <source>
        <dbReference type="SAM" id="MobiDB-lite"/>
    </source>
</evidence>
<comment type="caution">
    <text evidence="4">The sequence shown here is derived from an EMBL/GenBank/DDBJ whole genome shotgun (WGS) entry which is preliminary data.</text>
</comment>
<organism evidence="4 5">
    <name type="scientific">Haloplanus salinus</name>
    <dbReference type="NCBI Taxonomy" id="1126245"/>
    <lineage>
        <taxon>Archaea</taxon>
        <taxon>Methanobacteriati</taxon>
        <taxon>Methanobacteriota</taxon>
        <taxon>Stenosarchaea group</taxon>
        <taxon>Halobacteria</taxon>
        <taxon>Halobacteriales</taxon>
        <taxon>Haloferacaceae</taxon>
        <taxon>Haloplanus</taxon>
    </lineage>
</organism>
<keyword evidence="1" id="KW-0863">Zinc-finger</keyword>
<gene>
    <name evidence="4" type="ORF">DU504_10770</name>
</gene>